<name>A0ABT2TXU0_9FIRM</name>
<dbReference type="Pfam" id="PF01882">
    <property type="entry name" value="DUF58"/>
    <property type="match status" value="1"/>
</dbReference>
<gene>
    <name evidence="3" type="ORF">OCV61_16885</name>
</gene>
<sequence>MMKSRLIWLLWLAGMAAASVFTGEYLYMALLLISCVAFVMSGILLICTGRKLQVQIKLPRAAERGREFTGELQVRNLSAIPVFAGKGKLWWENTLTGEKGWLPISFSLQSKGKQIIEFQGESRWCGCVAFTFGKWYCQDLFHIFSGKRQTKESREVVIMPDRQKKSFSFLLGESFDMESFRYSGGRPGDDPGETYDIRSYRPGDNIRQIHWKLTGKLDDVMIREKSYPVDDTVLLLAESFQKDRNPLRAEAAVEVFAAILEDFMERKISCQAGVYDRSAGRIHIQKIGTREDLEKVLYLFLQSTGTKDEPVVVRKYLENPGTVRFAEYIYLTGEPEDISAQFLKNRGQITVLKCGGKGSDSEGVQITWKFGLQCQDKNKKQNTDSSCPVFCWKLG</sequence>
<dbReference type="PANTHER" id="PTHR34351:SF2">
    <property type="entry name" value="DUF58 DOMAIN-CONTAINING PROTEIN"/>
    <property type="match status" value="1"/>
</dbReference>
<dbReference type="InterPro" id="IPR002881">
    <property type="entry name" value="DUF58"/>
</dbReference>
<evidence type="ECO:0000313" key="4">
    <source>
        <dbReference type="Proteomes" id="UP001652409"/>
    </source>
</evidence>
<evidence type="ECO:0000313" key="3">
    <source>
        <dbReference type="EMBL" id="MCU6767046.1"/>
    </source>
</evidence>
<proteinExistence type="predicted"/>
<feature type="domain" description="DUF58" evidence="2">
    <location>
        <begin position="196"/>
        <end position="259"/>
    </location>
</feature>
<evidence type="ECO:0000259" key="2">
    <source>
        <dbReference type="Pfam" id="PF01882"/>
    </source>
</evidence>
<protein>
    <submittedName>
        <fullName evidence="3">DUF58 domain-containing protein</fullName>
    </submittedName>
</protein>
<dbReference type="PROSITE" id="PS51257">
    <property type="entry name" value="PROKAR_LIPOPROTEIN"/>
    <property type="match status" value="1"/>
</dbReference>
<dbReference type="PANTHER" id="PTHR34351">
    <property type="entry name" value="SLR1927 PROTEIN-RELATED"/>
    <property type="match status" value="1"/>
</dbReference>
<keyword evidence="1" id="KW-0472">Membrane</keyword>
<comment type="caution">
    <text evidence="3">The sequence shown here is derived from an EMBL/GenBank/DDBJ whole genome shotgun (WGS) entry which is preliminary data.</text>
</comment>
<reference evidence="3 4" key="1">
    <citation type="journal article" date="2021" name="ISME Commun">
        <title>Automated analysis of genomic sequences facilitates high-throughput and comprehensive description of bacteria.</title>
        <authorList>
            <person name="Hitch T.C.A."/>
        </authorList>
    </citation>
    <scope>NUCLEOTIDE SEQUENCE [LARGE SCALE GENOMIC DNA]</scope>
    <source>
        <strain evidence="3 4">Sanger_23</strain>
    </source>
</reference>
<accession>A0ABT2TXU0</accession>
<dbReference type="Proteomes" id="UP001652409">
    <property type="component" value="Unassembled WGS sequence"/>
</dbReference>
<keyword evidence="1" id="KW-0812">Transmembrane</keyword>
<dbReference type="EMBL" id="JAOQJL010000049">
    <property type="protein sequence ID" value="MCU6767046.1"/>
    <property type="molecule type" value="Genomic_DNA"/>
</dbReference>
<organism evidence="3 4">
    <name type="scientific">Blautia ammoniilytica</name>
    <dbReference type="NCBI Taxonomy" id="2981782"/>
    <lineage>
        <taxon>Bacteria</taxon>
        <taxon>Bacillati</taxon>
        <taxon>Bacillota</taxon>
        <taxon>Clostridia</taxon>
        <taxon>Lachnospirales</taxon>
        <taxon>Lachnospiraceae</taxon>
        <taxon>Blautia</taxon>
    </lineage>
</organism>
<keyword evidence="1" id="KW-1133">Transmembrane helix</keyword>
<dbReference type="RefSeq" id="WP_158422772.1">
    <property type="nucleotide sequence ID" value="NZ_JAOQJL010000049.1"/>
</dbReference>
<keyword evidence="4" id="KW-1185">Reference proteome</keyword>
<evidence type="ECO:0000256" key="1">
    <source>
        <dbReference type="SAM" id="Phobius"/>
    </source>
</evidence>
<feature type="transmembrane region" description="Helical" evidence="1">
    <location>
        <begin position="28"/>
        <end position="47"/>
    </location>
</feature>